<dbReference type="InterPro" id="IPR006059">
    <property type="entry name" value="SBP"/>
</dbReference>
<gene>
    <name evidence="7" type="ORF">PAESOLCIP111_02449</name>
</gene>
<dbReference type="PANTHER" id="PTHR43649">
    <property type="entry name" value="ARABINOSE-BINDING PROTEIN-RELATED"/>
    <property type="match status" value="1"/>
</dbReference>
<organism evidence="7 8">
    <name type="scientific">Paenibacillus solanacearum</name>
    <dbReference type="NCBI Taxonomy" id="2048548"/>
    <lineage>
        <taxon>Bacteria</taxon>
        <taxon>Bacillati</taxon>
        <taxon>Bacillota</taxon>
        <taxon>Bacilli</taxon>
        <taxon>Bacillales</taxon>
        <taxon>Paenibacillaceae</taxon>
        <taxon>Paenibacillus</taxon>
    </lineage>
</organism>
<dbReference type="PROSITE" id="PS51257">
    <property type="entry name" value="PROKAR_LIPOPROTEIN"/>
    <property type="match status" value="1"/>
</dbReference>
<feature type="signal peptide" evidence="6">
    <location>
        <begin position="1"/>
        <end position="21"/>
    </location>
</feature>
<reference evidence="7" key="1">
    <citation type="submission" date="2021-06" db="EMBL/GenBank/DDBJ databases">
        <authorList>
            <person name="Criscuolo A."/>
        </authorList>
    </citation>
    <scope>NUCLEOTIDE SEQUENCE</scope>
    <source>
        <strain evidence="7">CIP111600</strain>
    </source>
</reference>
<dbReference type="PANTHER" id="PTHR43649:SF31">
    <property type="entry name" value="SN-GLYCEROL-3-PHOSPHATE-BINDING PERIPLASMIC PROTEIN UGPB"/>
    <property type="match status" value="1"/>
</dbReference>
<dbReference type="Proteomes" id="UP000693672">
    <property type="component" value="Unassembled WGS sequence"/>
</dbReference>
<name>A0A916K110_9BACL</name>
<dbReference type="AlphaFoldDB" id="A0A916K110"/>
<dbReference type="RefSeq" id="WP_218092236.1">
    <property type="nucleotide sequence ID" value="NZ_CAJVAS010000009.1"/>
</dbReference>
<evidence type="ECO:0000256" key="1">
    <source>
        <dbReference type="ARBA" id="ARBA00004196"/>
    </source>
</evidence>
<comment type="similarity">
    <text evidence="2">Belongs to the bacterial solute-binding protein 1 family.</text>
</comment>
<feature type="region of interest" description="Disordered" evidence="5">
    <location>
        <begin position="26"/>
        <end position="49"/>
    </location>
</feature>
<feature type="compositionally biased region" description="Low complexity" evidence="5">
    <location>
        <begin position="26"/>
        <end position="41"/>
    </location>
</feature>
<dbReference type="EMBL" id="CAJVAS010000009">
    <property type="protein sequence ID" value="CAG7622836.1"/>
    <property type="molecule type" value="Genomic_DNA"/>
</dbReference>
<proteinExistence type="inferred from homology"/>
<evidence type="ECO:0008006" key="9">
    <source>
        <dbReference type="Google" id="ProtNLM"/>
    </source>
</evidence>
<evidence type="ECO:0000256" key="5">
    <source>
        <dbReference type="SAM" id="MobiDB-lite"/>
    </source>
</evidence>
<keyword evidence="4 6" id="KW-0732">Signal</keyword>
<evidence type="ECO:0000256" key="4">
    <source>
        <dbReference type="ARBA" id="ARBA00022729"/>
    </source>
</evidence>
<evidence type="ECO:0000256" key="6">
    <source>
        <dbReference type="SAM" id="SignalP"/>
    </source>
</evidence>
<evidence type="ECO:0000313" key="7">
    <source>
        <dbReference type="EMBL" id="CAG7622836.1"/>
    </source>
</evidence>
<evidence type="ECO:0000256" key="3">
    <source>
        <dbReference type="ARBA" id="ARBA00022448"/>
    </source>
</evidence>
<comment type="caution">
    <text evidence="7">The sequence shown here is derived from an EMBL/GenBank/DDBJ whole genome shotgun (WGS) entry which is preliminary data.</text>
</comment>
<keyword evidence="3" id="KW-0813">Transport</keyword>
<dbReference type="Pfam" id="PF01547">
    <property type="entry name" value="SBP_bac_1"/>
    <property type="match status" value="1"/>
</dbReference>
<feature type="chain" id="PRO_5039695708" description="Extracellular solute-binding protein" evidence="6">
    <location>
        <begin position="22"/>
        <end position="439"/>
    </location>
</feature>
<protein>
    <recommendedName>
        <fullName evidence="9">Extracellular solute-binding protein</fullName>
    </recommendedName>
</protein>
<dbReference type="InterPro" id="IPR050490">
    <property type="entry name" value="Bact_solute-bd_prot1"/>
</dbReference>
<evidence type="ECO:0000256" key="2">
    <source>
        <dbReference type="ARBA" id="ARBA00008520"/>
    </source>
</evidence>
<keyword evidence="8" id="KW-1185">Reference proteome</keyword>
<comment type="subcellular location">
    <subcellularLocation>
        <location evidence="1">Cell envelope</location>
    </subcellularLocation>
</comment>
<dbReference type="GO" id="GO:0030313">
    <property type="term" value="C:cell envelope"/>
    <property type="evidence" value="ECO:0007669"/>
    <property type="project" value="UniProtKB-SubCell"/>
</dbReference>
<evidence type="ECO:0000313" key="8">
    <source>
        <dbReference type="Proteomes" id="UP000693672"/>
    </source>
</evidence>
<accession>A0A916K110</accession>
<sequence length="439" mass="49110">MKNNGLFAAAILLLIWMTAGCSGHQESGGQASGQKSASEGGLESSAPPVVSTEPVTLNILASAYQVDFETMLIDPVKKKYPNITLNLIATGTGKNIQDLVVAGNTPDLFTGYTGMMPTLKQLDLLDNIDPLIRKFRLDLDRYEPGVIDAIRMSGNNNELSGLPFNLQLNALYYNKDIFDRFGVPYPKDGMTWDDAIELAKKLTRTESGILYRGLDPESMTRIFYPRSINIVDPKTTLAAVNNEQWRTVFDLGKRILSIPGNERKESSPINEFRKSKTLAMLPSYNFLSDMKEAGETGLNWDVAQYPSYKDRPNTYGMVDPWIMFVAKTSKHKEAAMQVLEVLTSDEVMLQMSRNTAKLPPLKNPEMKKALGENMPFLKGKSMASIFKSRPAPNPSFTKYDADAQKLLEASFWDYVKDKKDMNTALRDAEEAINRIIRED</sequence>